<comment type="function">
    <text evidence="6">Major thyroid hormone transport protein in serum.</text>
</comment>
<dbReference type="EMBL" id="AAKN02040879">
    <property type="status" value="NOT_ANNOTATED_CDS"/>
    <property type="molecule type" value="Genomic_DNA"/>
</dbReference>
<dbReference type="FunFam" id="3.30.497.10:FF:000001">
    <property type="entry name" value="Serine protease inhibitor"/>
    <property type="match status" value="1"/>
</dbReference>
<evidence type="ECO:0000256" key="6">
    <source>
        <dbReference type="ARBA" id="ARBA00037352"/>
    </source>
</evidence>
<dbReference type="InterPro" id="IPR023795">
    <property type="entry name" value="Serpin_CS"/>
</dbReference>
<dbReference type="PROSITE" id="PS00284">
    <property type="entry name" value="SERPIN"/>
    <property type="match status" value="1"/>
</dbReference>
<dbReference type="Pfam" id="PF00079">
    <property type="entry name" value="Serpin"/>
    <property type="match status" value="1"/>
</dbReference>
<gene>
    <name evidence="13" type="primary">SERPINA7</name>
</gene>
<keyword evidence="3" id="KW-0964">Secreted</keyword>
<feature type="domain" description="Serpin" evidence="12">
    <location>
        <begin position="50"/>
        <end position="403"/>
    </location>
</feature>
<dbReference type="InterPro" id="IPR023796">
    <property type="entry name" value="Serpin_dom"/>
</dbReference>
<dbReference type="PANTHER" id="PTHR11461:SF375">
    <property type="entry name" value="THYROXINE-BINDING GLOBULIN"/>
    <property type="match status" value="1"/>
</dbReference>
<proteinExistence type="inferred from homology"/>
<comment type="similarity">
    <text evidence="2 10">Belongs to the serpin family.</text>
</comment>
<dbReference type="FunCoup" id="H0VDS1">
    <property type="interactions" value="224"/>
</dbReference>
<dbReference type="SMART" id="SM00093">
    <property type="entry name" value="SERPIN"/>
    <property type="match status" value="1"/>
</dbReference>
<evidence type="ECO:0000256" key="3">
    <source>
        <dbReference type="ARBA" id="ARBA00022525"/>
    </source>
</evidence>
<dbReference type="Gene3D" id="2.10.310.10">
    <property type="entry name" value="Serpins superfamily"/>
    <property type="match status" value="1"/>
</dbReference>
<feature type="chain" id="PRO_5012022774" description="Thyroxine-binding globulin" evidence="11">
    <location>
        <begin position="21"/>
        <end position="406"/>
    </location>
</feature>
<dbReference type="FunFam" id="2.10.310.10:FF:000001">
    <property type="entry name" value="Serpin family A member 1"/>
    <property type="match status" value="1"/>
</dbReference>
<dbReference type="eggNOG" id="KOG2392">
    <property type="taxonomic scope" value="Eukaryota"/>
</dbReference>
<evidence type="ECO:0000256" key="4">
    <source>
        <dbReference type="ARBA" id="ARBA00022729"/>
    </source>
</evidence>
<dbReference type="GeneTree" id="ENSGT00940000161113"/>
<dbReference type="Ensembl" id="ENSCPOT00000009144.3">
    <property type="protein sequence ID" value="ENSCPOP00000008137.3"/>
    <property type="gene ID" value="ENSCPOG00000009061.4"/>
</dbReference>
<keyword evidence="5" id="KW-0325">Glycoprotein</keyword>
<evidence type="ECO:0000256" key="8">
    <source>
        <dbReference type="ARBA" id="ARBA00042967"/>
    </source>
</evidence>
<evidence type="ECO:0000259" key="12">
    <source>
        <dbReference type="SMART" id="SM00093"/>
    </source>
</evidence>
<dbReference type="Gene3D" id="3.30.497.10">
    <property type="entry name" value="Antithrombin, subunit I, domain 2"/>
    <property type="match status" value="1"/>
</dbReference>
<organism evidence="13 14">
    <name type="scientific">Cavia porcellus</name>
    <name type="common">Guinea pig</name>
    <dbReference type="NCBI Taxonomy" id="10141"/>
    <lineage>
        <taxon>Eukaryota</taxon>
        <taxon>Metazoa</taxon>
        <taxon>Chordata</taxon>
        <taxon>Craniata</taxon>
        <taxon>Vertebrata</taxon>
        <taxon>Euteleostomi</taxon>
        <taxon>Mammalia</taxon>
        <taxon>Eutheria</taxon>
        <taxon>Euarchontoglires</taxon>
        <taxon>Glires</taxon>
        <taxon>Rodentia</taxon>
        <taxon>Hystricomorpha</taxon>
        <taxon>Caviidae</taxon>
        <taxon>Cavia</taxon>
    </lineage>
</organism>
<dbReference type="SUPFAM" id="SSF56574">
    <property type="entry name" value="Serpins"/>
    <property type="match status" value="1"/>
</dbReference>
<evidence type="ECO:0000256" key="1">
    <source>
        <dbReference type="ARBA" id="ARBA00004613"/>
    </source>
</evidence>
<dbReference type="InterPro" id="IPR042178">
    <property type="entry name" value="Serpin_sf_1"/>
</dbReference>
<dbReference type="GO" id="GO:0005615">
    <property type="term" value="C:extracellular space"/>
    <property type="evidence" value="ECO:0007669"/>
    <property type="project" value="InterPro"/>
</dbReference>
<reference evidence="13" key="3">
    <citation type="submission" date="2025-09" db="UniProtKB">
        <authorList>
            <consortium name="Ensembl"/>
        </authorList>
    </citation>
    <scope>IDENTIFICATION</scope>
    <source>
        <strain evidence="13">2N</strain>
    </source>
</reference>
<evidence type="ECO:0000256" key="7">
    <source>
        <dbReference type="ARBA" id="ARBA00039512"/>
    </source>
</evidence>
<dbReference type="InterPro" id="IPR036186">
    <property type="entry name" value="Serpin_sf"/>
</dbReference>
<sequence length="406" mass="45699">MSSFFHLVPFLLGLHATTNATLKGKETTCYLPQQNETLYKISSINADFAFNLYRKFSVDTPNQNIFFSPVSISAALAMLSFGVGSSTQTQILEVLGFNLTNTSMHLICSLNFPKKELELQVGNALFIAKQLKLLPKFLDGVKTLYETDVFATDFSNVSAAQQVISCQMEKQTKGKIVNLIQDLKLNTIMVLVNYIHFKGNWANPFHQSKTEDSSSFLVDKTTTVKVPMMHQVEQYHYLVDMELNCTVLQMDYNKNALALFVLPKKGQMEWVEASMSSKTLKKWNHLLQKGWVNTFVPKFSISATYDLKLMLLKMGIEDPFADNADFSGLTEDNGLKLSYAAHKATLSIGEKGSGDITVSEVKFMDQSESTLLHPIIRFDRTFLLMILEKNTRSILFLGKVVDPTKV</sequence>
<dbReference type="HOGENOM" id="CLU_023330_2_1_1"/>
<protein>
    <recommendedName>
        <fullName evidence="7">Thyroxine-binding globulin</fullName>
    </recommendedName>
    <alternativeName>
        <fullName evidence="9">Serpin A7</fullName>
    </alternativeName>
    <alternativeName>
        <fullName evidence="8">T4-binding globulin</fullName>
    </alternativeName>
</protein>
<dbReference type="Gene3D" id="2.30.39.10">
    <property type="entry name" value="Alpha-1-antitrypsin, domain 1"/>
    <property type="match status" value="1"/>
</dbReference>
<dbReference type="GO" id="GO:0004867">
    <property type="term" value="F:serine-type endopeptidase inhibitor activity"/>
    <property type="evidence" value="ECO:0007669"/>
    <property type="project" value="InterPro"/>
</dbReference>
<dbReference type="Bgee" id="ENSCPOG00000009061">
    <property type="expression patterns" value="Expressed in adrenal gland and 1 other cell type or tissue"/>
</dbReference>
<evidence type="ECO:0000256" key="11">
    <source>
        <dbReference type="SAM" id="SignalP"/>
    </source>
</evidence>
<dbReference type="PRINTS" id="PR00780">
    <property type="entry name" value="LEUSERPINII"/>
</dbReference>
<reference evidence="14" key="1">
    <citation type="journal article" date="2011" name="Nature">
        <title>A high-resolution map of human evolutionary constraint using 29 mammals.</title>
        <authorList>
            <person name="Lindblad-Toh K."/>
            <person name="Garber M."/>
            <person name="Zuk O."/>
            <person name="Lin M.F."/>
            <person name="Parker B.J."/>
            <person name="Washietl S."/>
            <person name="Kheradpour P."/>
            <person name="Ernst J."/>
            <person name="Jordan G."/>
            <person name="Mauceli E."/>
            <person name="Ward L.D."/>
            <person name="Lowe C.B."/>
            <person name="Holloway A.K."/>
            <person name="Clamp M."/>
            <person name="Gnerre S."/>
            <person name="Alfoldi J."/>
            <person name="Beal K."/>
            <person name="Chang J."/>
            <person name="Clawson H."/>
            <person name="Cuff J."/>
            <person name="Di Palma F."/>
            <person name="Fitzgerald S."/>
            <person name="Flicek P."/>
            <person name="Guttman M."/>
            <person name="Hubisz M.J."/>
            <person name="Jaffe D.B."/>
            <person name="Jungreis I."/>
            <person name="Kent W.J."/>
            <person name="Kostka D."/>
            <person name="Lara M."/>
            <person name="Martins A.L."/>
            <person name="Massingham T."/>
            <person name="Moltke I."/>
            <person name="Raney B.J."/>
            <person name="Rasmussen M.D."/>
            <person name="Robinson J."/>
            <person name="Stark A."/>
            <person name="Vilella A.J."/>
            <person name="Wen J."/>
            <person name="Xie X."/>
            <person name="Zody M.C."/>
            <person name="Baldwin J."/>
            <person name="Bloom T."/>
            <person name="Chin C.W."/>
            <person name="Heiman D."/>
            <person name="Nicol R."/>
            <person name="Nusbaum C."/>
            <person name="Young S."/>
            <person name="Wilkinson J."/>
            <person name="Worley K.C."/>
            <person name="Kovar C.L."/>
            <person name="Muzny D.M."/>
            <person name="Gibbs R.A."/>
            <person name="Cree A."/>
            <person name="Dihn H.H."/>
            <person name="Fowler G."/>
            <person name="Jhangiani S."/>
            <person name="Joshi V."/>
            <person name="Lee S."/>
            <person name="Lewis L.R."/>
            <person name="Nazareth L.V."/>
            <person name="Okwuonu G."/>
            <person name="Santibanez J."/>
            <person name="Warren W.C."/>
            <person name="Mardis E.R."/>
            <person name="Weinstock G.M."/>
            <person name="Wilson R.K."/>
            <person name="Delehaunty K."/>
            <person name="Dooling D."/>
            <person name="Fronik C."/>
            <person name="Fulton L."/>
            <person name="Fulton B."/>
            <person name="Graves T."/>
            <person name="Minx P."/>
            <person name="Sodergren E."/>
            <person name="Birney E."/>
            <person name="Margulies E.H."/>
            <person name="Herrero J."/>
            <person name="Green E.D."/>
            <person name="Haussler D."/>
            <person name="Siepel A."/>
            <person name="Goldman N."/>
            <person name="Pollard K.S."/>
            <person name="Pedersen J.S."/>
            <person name="Lander E.S."/>
            <person name="Kellis M."/>
        </authorList>
    </citation>
    <scope>NUCLEOTIDE SEQUENCE [LARGE SCALE GENOMIC DNA]</scope>
    <source>
        <strain evidence="14">2N</strain>
    </source>
</reference>
<dbReference type="GO" id="GO:0070327">
    <property type="term" value="P:thyroid hormone transport"/>
    <property type="evidence" value="ECO:0007669"/>
    <property type="project" value="Ensembl"/>
</dbReference>
<keyword evidence="4 11" id="KW-0732">Signal</keyword>
<evidence type="ECO:0000313" key="13">
    <source>
        <dbReference type="Ensembl" id="ENSCPOP00000008137.3"/>
    </source>
</evidence>
<dbReference type="VEuPathDB" id="HostDB:ENSCPOG00000009061"/>
<dbReference type="PANTHER" id="PTHR11461">
    <property type="entry name" value="SERINE PROTEASE INHIBITOR, SERPIN"/>
    <property type="match status" value="1"/>
</dbReference>
<dbReference type="Proteomes" id="UP000005447">
    <property type="component" value="Unassembled WGS sequence"/>
</dbReference>
<evidence type="ECO:0000256" key="10">
    <source>
        <dbReference type="RuleBase" id="RU000411"/>
    </source>
</evidence>
<evidence type="ECO:0000256" key="2">
    <source>
        <dbReference type="ARBA" id="ARBA00009500"/>
    </source>
</evidence>
<dbReference type="STRING" id="10141.ENSCPOP00000008137"/>
<dbReference type="OMA" id="CFKAQWA"/>
<evidence type="ECO:0000313" key="14">
    <source>
        <dbReference type="Proteomes" id="UP000005447"/>
    </source>
</evidence>
<dbReference type="InterPro" id="IPR000215">
    <property type="entry name" value="Serpin_fam"/>
</dbReference>
<comment type="subcellular location">
    <subcellularLocation>
        <location evidence="1">Secreted</location>
    </subcellularLocation>
</comment>
<dbReference type="FunFam" id="2.30.39.10:FF:000003">
    <property type="entry name" value="alpha-1-antitrypsin isoform X1"/>
    <property type="match status" value="1"/>
</dbReference>
<dbReference type="AlphaFoldDB" id="H0VDS1"/>
<name>H0VDS1_CAVPO</name>
<evidence type="ECO:0000256" key="9">
    <source>
        <dbReference type="ARBA" id="ARBA00043177"/>
    </source>
</evidence>
<evidence type="ECO:0000256" key="5">
    <source>
        <dbReference type="ARBA" id="ARBA00023180"/>
    </source>
</evidence>
<feature type="signal peptide" evidence="11">
    <location>
        <begin position="1"/>
        <end position="20"/>
    </location>
</feature>
<reference evidence="13" key="2">
    <citation type="submission" date="2025-08" db="UniProtKB">
        <authorList>
            <consortium name="Ensembl"/>
        </authorList>
    </citation>
    <scope>IDENTIFICATION</scope>
    <source>
        <strain evidence="13">2N</strain>
    </source>
</reference>
<keyword evidence="14" id="KW-1185">Reference proteome</keyword>
<accession>H0VDS1</accession>
<dbReference type="InParanoid" id="H0VDS1"/>
<dbReference type="InterPro" id="IPR042185">
    <property type="entry name" value="Serpin_sf_2"/>
</dbReference>